<sequence>MNFKDDLGFQAFQEKVLKWKEIFVQGINHPHDLGEARAEALTWEDIIFKGKLDAVDFCFLSDKAMSEVGSFDDRAKYFLHKLPYYEEVTGLIPQMNFIGDYAGAEMPNGDKIGFLPQWFENGEIIVRTYIRLAEGFELDCDSLILFENCNCIGIVRYVKDFPPEYYQKKEAYETRKANAERDDDDLPF</sequence>
<proteinExistence type="predicted"/>
<comment type="caution">
    <text evidence="1">The sequence shown here is derived from an EMBL/GenBank/DDBJ whole genome shotgun (WGS) entry which is preliminary data.</text>
</comment>
<organism evidence="1 2">
    <name type="scientific">Candidatus Scatocola faecipullorum</name>
    <dbReference type="NCBI Taxonomy" id="2840917"/>
    <lineage>
        <taxon>Bacteria</taxon>
        <taxon>Pseudomonadati</taxon>
        <taxon>Pseudomonadota</taxon>
        <taxon>Alphaproteobacteria</taxon>
        <taxon>Rhodospirillales</taxon>
        <taxon>Rhodospirillaceae</taxon>
        <taxon>Rhodospirillaceae incertae sedis</taxon>
        <taxon>Candidatus Scatocola</taxon>
    </lineage>
</organism>
<dbReference type="Proteomes" id="UP000824107">
    <property type="component" value="Unassembled WGS sequence"/>
</dbReference>
<reference evidence="1" key="2">
    <citation type="journal article" date="2021" name="PeerJ">
        <title>Extensive microbial diversity within the chicken gut microbiome revealed by metagenomics and culture.</title>
        <authorList>
            <person name="Gilroy R."/>
            <person name="Ravi A."/>
            <person name="Getino M."/>
            <person name="Pursley I."/>
            <person name="Horton D.L."/>
            <person name="Alikhan N.F."/>
            <person name="Baker D."/>
            <person name="Gharbi K."/>
            <person name="Hall N."/>
            <person name="Watson M."/>
            <person name="Adriaenssens E.M."/>
            <person name="Foster-Nyarko E."/>
            <person name="Jarju S."/>
            <person name="Secka A."/>
            <person name="Antonio M."/>
            <person name="Oren A."/>
            <person name="Chaudhuri R.R."/>
            <person name="La Ragione R."/>
            <person name="Hildebrand F."/>
            <person name="Pallen M.J."/>
        </authorList>
    </citation>
    <scope>NUCLEOTIDE SEQUENCE</scope>
    <source>
        <strain evidence="1">ChiW3-316</strain>
    </source>
</reference>
<gene>
    <name evidence="1" type="ORF">IAD20_03005</name>
</gene>
<accession>A0A9D1SAL0</accession>
<evidence type="ECO:0000313" key="1">
    <source>
        <dbReference type="EMBL" id="HIU53031.1"/>
    </source>
</evidence>
<dbReference type="EMBL" id="DVNC01000022">
    <property type="protein sequence ID" value="HIU53031.1"/>
    <property type="molecule type" value="Genomic_DNA"/>
</dbReference>
<reference evidence="1" key="1">
    <citation type="submission" date="2020-10" db="EMBL/GenBank/DDBJ databases">
        <authorList>
            <person name="Gilroy R."/>
        </authorList>
    </citation>
    <scope>NUCLEOTIDE SEQUENCE</scope>
    <source>
        <strain evidence="1">ChiW3-316</strain>
    </source>
</reference>
<protein>
    <submittedName>
        <fullName evidence="1">Uncharacterized protein</fullName>
    </submittedName>
</protein>
<evidence type="ECO:0000313" key="2">
    <source>
        <dbReference type="Proteomes" id="UP000824107"/>
    </source>
</evidence>
<dbReference type="AlphaFoldDB" id="A0A9D1SAL0"/>
<name>A0A9D1SAL0_9PROT</name>